<evidence type="ECO:0000256" key="1">
    <source>
        <dbReference type="SAM" id="MobiDB-lite"/>
    </source>
</evidence>
<name>A0A9P8VA50_9PEZI</name>
<dbReference type="Proteomes" id="UP000770015">
    <property type="component" value="Unassembled WGS sequence"/>
</dbReference>
<comment type="caution">
    <text evidence="2">The sequence shown here is derived from an EMBL/GenBank/DDBJ whole genome shotgun (WGS) entry which is preliminary data.</text>
</comment>
<gene>
    <name evidence="2" type="ORF">F5X68DRAFT_210498</name>
</gene>
<keyword evidence="3" id="KW-1185">Reference proteome</keyword>
<sequence>MDVEMPHPFAPGTILKLKSHAPPHPFGKPHYRHQTTPGVDKLTPQPSFDELLFARHPRERHDDPEVPPQPEWFNEDQTARLKIIHELSQSGMDAQVVVCKVLKAPKMWKEMEYKKSPKRLVAKIYDPLRYCSPDVVAKADAAYAQEAAAYFQLHSHLEHPTLQKKPDLAPRFYGTWTTDIRRQHLHHVSHRAAQKLLPNLGAATFDLLKLFTRKKDRKNVEEEESVAREKCNGTVGAEPSRQQTAKLSLKPFRPVRIILMEEIEGSAISYLCVKRANDDGNRILVPGSAFESEETTDFSNANVSHYTDMGQSIQSFDLPMDPADLYDMCMYYTFAGWFPADWVHDDPAYRAWAKRVFPKSLNMDSELAV</sequence>
<proteinExistence type="predicted"/>
<evidence type="ECO:0000313" key="3">
    <source>
        <dbReference type="Proteomes" id="UP000770015"/>
    </source>
</evidence>
<reference evidence="2" key="1">
    <citation type="journal article" date="2021" name="Nat. Commun.">
        <title>Genetic determinants of endophytism in the Arabidopsis root mycobiome.</title>
        <authorList>
            <person name="Mesny F."/>
            <person name="Miyauchi S."/>
            <person name="Thiergart T."/>
            <person name="Pickel B."/>
            <person name="Atanasova L."/>
            <person name="Karlsson M."/>
            <person name="Huettel B."/>
            <person name="Barry K.W."/>
            <person name="Haridas S."/>
            <person name="Chen C."/>
            <person name="Bauer D."/>
            <person name="Andreopoulos W."/>
            <person name="Pangilinan J."/>
            <person name="LaButti K."/>
            <person name="Riley R."/>
            <person name="Lipzen A."/>
            <person name="Clum A."/>
            <person name="Drula E."/>
            <person name="Henrissat B."/>
            <person name="Kohler A."/>
            <person name="Grigoriev I.V."/>
            <person name="Martin F.M."/>
            <person name="Hacquard S."/>
        </authorList>
    </citation>
    <scope>NUCLEOTIDE SEQUENCE</scope>
    <source>
        <strain evidence="2">MPI-SDFR-AT-0117</strain>
    </source>
</reference>
<accession>A0A9P8VA50</accession>
<protein>
    <submittedName>
        <fullName evidence="2">Uncharacterized protein</fullName>
    </submittedName>
</protein>
<feature type="region of interest" description="Disordered" evidence="1">
    <location>
        <begin position="218"/>
        <end position="243"/>
    </location>
</feature>
<dbReference type="EMBL" id="JAGSXJ010000016">
    <property type="protein sequence ID" value="KAH6685011.1"/>
    <property type="molecule type" value="Genomic_DNA"/>
</dbReference>
<evidence type="ECO:0000313" key="2">
    <source>
        <dbReference type="EMBL" id="KAH6685011.1"/>
    </source>
</evidence>
<dbReference type="OrthoDB" id="4267316at2759"/>
<organism evidence="2 3">
    <name type="scientific">Plectosphaerella plurivora</name>
    <dbReference type="NCBI Taxonomy" id="936078"/>
    <lineage>
        <taxon>Eukaryota</taxon>
        <taxon>Fungi</taxon>
        <taxon>Dikarya</taxon>
        <taxon>Ascomycota</taxon>
        <taxon>Pezizomycotina</taxon>
        <taxon>Sordariomycetes</taxon>
        <taxon>Hypocreomycetidae</taxon>
        <taxon>Glomerellales</taxon>
        <taxon>Plectosphaerellaceae</taxon>
        <taxon>Plectosphaerella</taxon>
    </lineage>
</organism>
<dbReference type="AlphaFoldDB" id="A0A9P8VA50"/>